<evidence type="ECO:0000313" key="2">
    <source>
        <dbReference type="Proteomes" id="UP000719412"/>
    </source>
</evidence>
<dbReference type="PANTHER" id="PTHR22667:SF0">
    <property type="entry name" value="AT01380P-RELATED"/>
    <property type="match status" value="1"/>
</dbReference>
<proteinExistence type="predicted"/>
<reference evidence="1" key="1">
    <citation type="journal article" date="2020" name="J Insects Food Feed">
        <title>The yellow mealworm (Tenebrio molitor) genome: a resource for the emerging insects as food and feed industry.</title>
        <authorList>
            <person name="Eriksson T."/>
            <person name="Andere A."/>
            <person name="Kelstrup H."/>
            <person name="Emery V."/>
            <person name="Picard C."/>
        </authorList>
    </citation>
    <scope>NUCLEOTIDE SEQUENCE</scope>
    <source>
        <strain evidence="1">Stoneville</strain>
        <tissue evidence="1">Whole head</tissue>
    </source>
</reference>
<dbReference type="Proteomes" id="UP000719412">
    <property type="component" value="Unassembled WGS sequence"/>
</dbReference>
<organism evidence="1 2">
    <name type="scientific">Tenebrio molitor</name>
    <name type="common">Yellow mealworm beetle</name>
    <dbReference type="NCBI Taxonomy" id="7067"/>
    <lineage>
        <taxon>Eukaryota</taxon>
        <taxon>Metazoa</taxon>
        <taxon>Ecdysozoa</taxon>
        <taxon>Arthropoda</taxon>
        <taxon>Hexapoda</taxon>
        <taxon>Insecta</taxon>
        <taxon>Pterygota</taxon>
        <taxon>Neoptera</taxon>
        <taxon>Endopterygota</taxon>
        <taxon>Coleoptera</taxon>
        <taxon>Polyphaga</taxon>
        <taxon>Cucujiformia</taxon>
        <taxon>Tenebrionidae</taxon>
        <taxon>Tenebrio</taxon>
    </lineage>
</organism>
<accession>A0A8J6HCX6</accession>
<dbReference type="EMBL" id="JABDTM020026095">
    <property type="protein sequence ID" value="KAH0812389.1"/>
    <property type="molecule type" value="Genomic_DNA"/>
</dbReference>
<name>A0A8J6HCX6_TENMO</name>
<keyword evidence="2" id="KW-1185">Reference proteome</keyword>
<sequence length="523" mass="59352">MEEFLLLQTLPHREIKPHPTIKINLLIIYTRSTALETLGRGEYRRRHFDGLVRSSTDGILDCLITNKVHCLWKKIDMVLIYGEARGHSELAQCFLNGPNARTIVNVGQHLRDFEHFEMNKCDFGRQQDCILVTEEDIPHQIQERHFQQSFSYVVGLLKILSGTDVSYYQLELSAPNSWINPFHEKLFEYSGCRLPQRHSIRLPRVRQSVHFLEHPQLLFELAASDPFLDSKRLISGLFYDPDDFVFAEIVHGTTLLLHLHCSHIVQNLNLVPKKSKKNLEKEAGSGDNQLIPATSTKSNLKQSLRKLNLTEPSYHKLYQGYGHSKIHRKSEATQTRIDTTGSIDDFLLPPKKKNSKELCTSRSTFPLSNAGDAGNFPFRVTPSGNLKVNSQQVVFESKKLSVLVANPERTQVKIYSDDSSERVVTKRMAYGSGEFSKNSAMDAILSQAGISGLGSIIGDTPVRSTNKVSSEYESKQTSEILDPELNLSRLGYTGNEPIDWNKVALPDKKDLYLELCRRITNKK</sequence>
<reference evidence="1" key="2">
    <citation type="submission" date="2021-08" db="EMBL/GenBank/DDBJ databases">
        <authorList>
            <person name="Eriksson T."/>
        </authorList>
    </citation>
    <scope>NUCLEOTIDE SEQUENCE</scope>
    <source>
        <strain evidence="1">Stoneville</strain>
        <tissue evidence="1">Whole head</tissue>
    </source>
</reference>
<dbReference type="PANTHER" id="PTHR22667">
    <property type="entry name" value="AT01380P-RELATED"/>
    <property type="match status" value="1"/>
</dbReference>
<comment type="caution">
    <text evidence="1">The sequence shown here is derived from an EMBL/GenBank/DDBJ whole genome shotgun (WGS) entry which is preliminary data.</text>
</comment>
<evidence type="ECO:0000313" key="1">
    <source>
        <dbReference type="EMBL" id="KAH0812389.1"/>
    </source>
</evidence>
<dbReference type="AlphaFoldDB" id="A0A8J6HCX6"/>
<protein>
    <submittedName>
        <fullName evidence="1">Uncharacterized protein</fullName>
    </submittedName>
</protein>
<gene>
    <name evidence="1" type="ORF">GEV33_010402</name>
</gene>